<evidence type="ECO:0000256" key="1">
    <source>
        <dbReference type="ARBA" id="ARBA00038184"/>
    </source>
</evidence>
<dbReference type="PANTHER" id="PTHR11852">
    <property type="entry name" value="PLATELET-ACTIVATING FACTOR ACETYLHYDROLASE"/>
    <property type="match status" value="1"/>
</dbReference>
<gene>
    <name evidence="4" type="primary">Paf-AHalpha</name>
    <name evidence="4" type="ORF">EVAR_44425_1</name>
</gene>
<evidence type="ECO:0000256" key="2">
    <source>
        <dbReference type="SAM" id="Coils"/>
    </source>
</evidence>
<evidence type="ECO:0000313" key="4">
    <source>
        <dbReference type="EMBL" id="GBP66564.1"/>
    </source>
</evidence>
<dbReference type="CDD" id="cd01820">
    <property type="entry name" value="PAF_acetylesterase_like"/>
    <property type="match status" value="1"/>
</dbReference>
<keyword evidence="4" id="KW-0378">Hydrolase</keyword>
<evidence type="ECO:0000313" key="5">
    <source>
        <dbReference type="Proteomes" id="UP000299102"/>
    </source>
</evidence>
<feature type="coiled-coil region" evidence="2">
    <location>
        <begin position="28"/>
        <end position="55"/>
    </location>
</feature>
<comment type="similarity">
    <text evidence="1">Belongs to the 'GDSL' lipolytic enzyme family. Platelet-activating factor acetylhydrolase IB beta/gamma subunits subfamily.</text>
</comment>
<dbReference type="STRING" id="151549.A0A4C1XVD7"/>
<keyword evidence="2" id="KW-0175">Coiled coil</keyword>
<dbReference type="PANTHER" id="PTHR11852:SF0">
    <property type="entry name" value="PLATELET-ACTIVATING FACTOR ACETYLHYDROLASE IB SUBUNIT BETA HOMOLOG"/>
    <property type="match status" value="1"/>
</dbReference>
<feature type="domain" description="SGNH hydrolase-type esterase" evidence="3">
    <location>
        <begin position="183"/>
        <end position="339"/>
    </location>
</feature>
<dbReference type="AlphaFoldDB" id="A0A4C1XVD7"/>
<dbReference type="InterPro" id="IPR013830">
    <property type="entry name" value="SGNH_hydro"/>
</dbReference>
<dbReference type="GO" id="GO:0016787">
    <property type="term" value="F:hydrolase activity"/>
    <property type="evidence" value="ECO:0007669"/>
    <property type="project" value="UniProtKB-KW"/>
</dbReference>
<accession>A0A4C1XVD7</accession>
<organism evidence="4 5">
    <name type="scientific">Eumeta variegata</name>
    <name type="common">Bagworm moth</name>
    <name type="synonym">Eumeta japonica</name>
    <dbReference type="NCBI Taxonomy" id="151549"/>
    <lineage>
        <taxon>Eukaryota</taxon>
        <taxon>Metazoa</taxon>
        <taxon>Ecdysozoa</taxon>
        <taxon>Arthropoda</taxon>
        <taxon>Hexapoda</taxon>
        <taxon>Insecta</taxon>
        <taxon>Pterygota</taxon>
        <taxon>Neoptera</taxon>
        <taxon>Endopterygota</taxon>
        <taxon>Lepidoptera</taxon>
        <taxon>Glossata</taxon>
        <taxon>Ditrysia</taxon>
        <taxon>Tineoidea</taxon>
        <taxon>Psychidae</taxon>
        <taxon>Oiketicinae</taxon>
        <taxon>Eumeta</taxon>
    </lineage>
</organism>
<dbReference type="SUPFAM" id="SSF52266">
    <property type="entry name" value="SGNH hydrolase"/>
    <property type="match status" value="1"/>
</dbReference>
<dbReference type="InterPro" id="IPR036514">
    <property type="entry name" value="SGNH_hydro_sf"/>
</dbReference>
<dbReference type="EMBL" id="BGZK01000961">
    <property type="protein sequence ID" value="GBP66564.1"/>
    <property type="molecule type" value="Genomic_DNA"/>
</dbReference>
<sequence>MLTTNRYYRGEALGLLYSRSSVKNHLELSELANLYMDLEQKLKAALSELKASREMYDCLVGERDDYETEIRSLDCTVGTKETKRMTDAIHVRMSRAGHRDSPRSERGGCQDLQSGPDLPYGFLGFSPGPRGFKGPRLSQGYYTVLEYLNEKGPCWSLLRIELFAYQHNRFLSDAKGKDADVIFIGDSILQALEHTEVWNQWFAPLHCLNFSIYKDLTQNVLWRVRNGELDHVDPKVIVLHVGTNNVDNSAEEISEGILEIIRTIREKHPNVYIVLPSLLPRGQYPNALREKNIKINELLKEKVANINKVEMVFIDKGFVQNDGSISHHDMHDYLIPTNAACRKAFEPIYDLLQQILSEGEIEKDLTPSE</sequence>
<comment type="caution">
    <text evidence="4">The sequence shown here is derived from an EMBL/GenBank/DDBJ whole genome shotgun (WGS) entry which is preliminary data.</text>
</comment>
<protein>
    <submittedName>
        <fullName evidence="4">Platelet-activating factor acetylhydrolase IB subunit beta homolog</fullName>
    </submittedName>
</protein>
<dbReference type="Gene3D" id="3.40.50.1110">
    <property type="entry name" value="SGNH hydrolase"/>
    <property type="match status" value="1"/>
</dbReference>
<proteinExistence type="inferred from homology"/>
<dbReference type="OrthoDB" id="505607at2759"/>
<evidence type="ECO:0000259" key="3">
    <source>
        <dbReference type="Pfam" id="PF13472"/>
    </source>
</evidence>
<dbReference type="Pfam" id="PF13472">
    <property type="entry name" value="Lipase_GDSL_2"/>
    <property type="match status" value="1"/>
</dbReference>
<name>A0A4C1XVD7_EUMVA</name>
<keyword evidence="5" id="KW-1185">Reference proteome</keyword>
<dbReference type="Proteomes" id="UP000299102">
    <property type="component" value="Unassembled WGS sequence"/>
</dbReference>
<reference evidence="4 5" key="1">
    <citation type="journal article" date="2019" name="Commun. Biol.">
        <title>The bagworm genome reveals a unique fibroin gene that provides high tensile strength.</title>
        <authorList>
            <person name="Kono N."/>
            <person name="Nakamura H."/>
            <person name="Ohtoshi R."/>
            <person name="Tomita M."/>
            <person name="Numata K."/>
            <person name="Arakawa K."/>
        </authorList>
    </citation>
    <scope>NUCLEOTIDE SEQUENCE [LARGE SCALE GENOMIC DNA]</scope>
</reference>